<evidence type="ECO:0000313" key="10">
    <source>
        <dbReference type="EMBL" id="KAH7125144.1"/>
    </source>
</evidence>
<gene>
    <name evidence="10" type="ORF">B0J11DRAFT_435037</name>
</gene>
<comment type="similarity">
    <text evidence="3">Belongs to the HMG-CoA lyase family.</text>
</comment>
<dbReference type="FunFam" id="3.20.20.70:FF:000201">
    <property type="entry name" value="Hydroxymethylglutaryl-CoA lyase"/>
    <property type="match status" value="1"/>
</dbReference>
<dbReference type="InterPro" id="IPR029045">
    <property type="entry name" value="ClpP/crotonase-like_dom_sf"/>
</dbReference>
<feature type="domain" description="Pyruvate carboxyltransferase" evidence="9">
    <location>
        <begin position="7"/>
        <end position="280"/>
    </location>
</feature>
<dbReference type="InterPro" id="IPR043594">
    <property type="entry name" value="HMGL"/>
</dbReference>
<dbReference type="PROSITE" id="PS50991">
    <property type="entry name" value="PYR_CT"/>
    <property type="match status" value="1"/>
</dbReference>
<dbReference type="CDD" id="cd06558">
    <property type="entry name" value="crotonase-like"/>
    <property type="match status" value="1"/>
</dbReference>
<keyword evidence="5" id="KW-0479">Metal-binding</keyword>
<dbReference type="Pfam" id="PF00378">
    <property type="entry name" value="ECH_1"/>
    <property type="match status" value="1"/>
</dbReference>
<evidence type="ECO:0000256" key="7">
    <source>
        <dbReference type="ARBA" id="ARBA00023239"/>
    </source>
</evidence>
<dbReference type="AlphaFoldDB" id="A0A9P9DU89"/>
<dbReference type="SUPFAM" id="SSF51569">
    <property type="entry name" value="Aldolase"/>
    <property type="match status" value="1"/>
</dbReference>
<dbReference type="Gene3D" id="3.20.20.70">
    <property type="entry name" value="Aldolase class I"/>
    <property type="match status" value="1"/>
</dbReference>
<evidence type="ECO:0000256" key="5">
    <source>
        <dbReference type="ARBA" id="ARBA00022723"/>
    </source>
</evidence>
<dbReference type="Gene3D" id="3.90.226.10">
    <property type="entry name" value="2-enoyl-CoA Hydratase, Chain A, domain 1"/>
    <property type="match status" value="1"/>
</dbReference>
<evidence type="ECO:0000256" key="1">
    <source>
        <dbReference type="ARBA" id="ARBA00004685"/>
    </source>
</evidence>
<dbReference type="InterPro" id="IPR013785">
    <property type="entry name" value="Aldolase_TIM"/>
</dbReference>
<evidence type="ECO:0000256" key="3">
    <source>
        <dbReference type="ARBA" id="ARBA00009405"/>
    </source>
</evidence>
<comment type="catalytic activity">
    <reaction evidence="8">
        <text>(3S)-3-hydroxy-3-methylglutaryl-CoA = acetoacetate + acetyl-CoA</text>
        <dbReference type="Rhea" id="RHEA:24404"/>
        <dbReference type="ChEBI" id="CHEBI:13705"/>
        <dbReference type="ChEBI" id="CHEBI:43074"/>
        <dbReference type="ChEBI" id="CHEBI:57288"/>
        <dbReference type="EC" id="4.1.3.4"/>
    </reaction>
</comment>
<dbReference type="Proteomes" id="UP000700596">
    <property type="component" value="Unassembled WGS sequence"/>
</dbReference>
<dbReference type="InterPro" id="IPR000891">
    <property type="entry name" value="PYR_CT"/>
</dbReference>
<dbReference type="InterPro" id="IPR001753">
    <property type="entry name" value="Enoyl-CoA_hydra/iso"/>
</dbReference>
<dbReference type="CDD" id="cd07938">
    <property type="entry name" value="DRE_TIM_HMGL"/>
    <property type="match status" value="1"/>
</dbReference>
<dbReference type="EMBL" id="JAGMWT010000007">
    <property type="protein sequence ID" value="KAH7125144.1"/>
    <property type="molecule type" value="Genomic_DNA"/>
</dbReference>
<evidence type="ECO:0000259" key="9">
    <source>
        <dbReference type="PROSITE" id="PS50991"/>
    </source>
</evidence>
<comment type="caution">
    <text evidence="10">The sequence shown here is derived from an EMBL/GenBank/DDBJ whole genome shotgun (WGS) entry which is preliminary data.</text>
</comment>
<dbReference type="Pfam" id="PF00682">
    <property type="entry name" value="HMGL-like"/>
    <property type="match status" value="1"/>
</dbReference>
<evidence type="ECO:0000256" key="4">
    <source>
        <dbReference type="ARBA" id="ARBA00012910"/>
    </source>
</evidence>
<dbReference type="NCBIfam" id="NF004283">
    <property type="entry name" value="PRK05692.1"/>
    <property type="match status" value="1"/>
</dbReference>
<evidence type="ECO:0000256" key="2">
    <source>
        <dbReference type="ARBA" id="ARBA00005143"/>
    </source>
</evidence>
<proteinExistence type="inferred from homology"/>
<keyword evidence="11" id="KW-1185">Reference proteome</keyword>
<sequence length="603" mass="64739">MDALPEVRIVEVGPRDGLQNIANAIPTAIKVELIERLRSTGLRQIEMTSTVSPKAIPQLADNQQVLSHNRIQSLIAQPSLRMSVLVPNQRGLELAMQRGVKDVAVFVSATEAFSKANTNCTVEEGVRRASEVASNAAKSGVQVRGYISCIFEDPFDGPTSEAAVLHVVQKLLEMGCYEVSLGDTLGTGTAADVRRLFKYLYKHGIPAEKLAGHFHDTYGQAVSNAWEAFQLGIRTFDSSVGGLGGCPYAPGARGNVATEDLVYLFERAGISTGVDILKLSQTGAWIADKLAGNNDSRAGAALARKHGLLPSQLSMAPKETGNKIQWNALPTQSDGLQILQSAPNVKIVLDRPANGNALTVSMIKEITEFFEKAATDKTITRIIVTANGKFFCTGMDLGKDSAVAKSEEASDSQFQRLTRLFEVISNAPQVTIAAVNGPAYGGGVGLTFACDIRIGVADATFTLSEVKLGLAPATISKYVAREWGPAFTREAMLSGRPVTFPQLLSLGLVTEMVDKKELLDDALDQYLQQLKAAAPRASKLVKDLVRASESGNIAGVQGERIRDVFQEMMAPGGESAYGLHEFQAGRRNIDWDAFTLAKSKAKL</sequence>
<keyword evidence="7" id="KW-0456">Lyase</keyword>
<dbReference type="GO" id="GO:0006552">
    <property type="term" value="P:L-leucine catabolic process"/>
    <property type="evidence" value="ECO:0007669"/>
    <property type="project" value="TreeGrafter"/>
</dbReference>
<comment type="pathway">
    <text evidence="1">Mycotoxin biosynthesis.</text>
</comment>
<accession>A0A9P9DU89</accession>
<organism evidence="10 11">
    <name type="scientific">Dendryphion nanum</name>
    <dbReference type="NCBI Taxonomy" id="256645"/>
    <lineage>
        <taxon>Eukaryota</taxon>
        <taxon>Fungi</taxon>
        <taxon>Dikarya</taxon>
        <taxon>Ascomycota</taxon>
        <taxon>Pezizomycotina</taxon>
        <taxon>Dothideomycetes</taxon>
        <taxon>Pleosporomycetidae</taxon>
        <taxon>Pleosporales</taxon>
        <taxon>Torulaceae</taxon>
        <taxon>Dendryphion</taxon>
    </lineage>
</organism>
<evidence type="ECO:0000256" key="8">
    <source>
        <dbReference type="ARBA" id="ARBA00049877"/>
    </source>
</evidence>
<protein>
    <recommendedName>
        <fullName evidence="4">hydroxymethylglutaryl-CoA lyase</fullName>
        <ecNumber evidence="4">4.1.3.4</ecNumber>
    </recommendedName>
</protein>
<dbReference type="GO" id="GO:0046872">
    <property type="term" value="F:metal ion binding"/>
    <property type="evidence" value="ECO:0007669"/>
    <property type="project" value="UniProtKB-KW"/>
</dbReference>
<name>A0A9P9DU89_9PLEO</name>
<dbReference type="GO" id="GO:0046951">
    <property type="term" value="P:ketone body biosynthetic process"/>
    <property type="evidence" value="ECO:0007669"/>
    <property type="project" value="TreeGrafter"/>
</dbReference>
<dbReference type="EC" id="4.1.3.4" evidence="4"/>
<comment type="pathway">
    <text evidence="2">Metabolic intermediate metabolism; (S)-3-hydroxy-3-methylglutaryl-CoA degradation; acetoacetate from (S)-3-hydroxy-3-methylglutaryl-CoA: step 1/1.</text>
</comment>
<dbReference type="PANTHER" id="PTHR42738:SF17">
    <property type="entry name" value="HYDROXYMETHYLGLUTARYL-COA LYASE"/>
    <property type="match status" value="1"/>
</dbReference>
<dbReference type="PANTHER" id="PTHR42738">
    <property type="entry name" value="HYDROXYMETHYLGLUTARYL-COA LYASE"/>
    <property type="match status" value="1"/>
</dbReference>
<evidence type="ECO:0000313" key="11">
    <source>
        <dbReference type="Proteomes" id="UP000700596"/>
    </source>
</evidence>
<keyword evidence="6" id="KW-0843">Virulence</keyword>
<reference evidence="10" key="1">
    <citation type="journal article" date="2021" name="Nat. Commun.">
        <title>Genetic determinants of endophytism in the Arabidopsis root mycobiome.</title>
        <authorList>
            <person name="Mesny F."/>
            <person name="Miyauchi S."/>
            <person name="Thiergart T."/>
            <person name="Pickel B."/>
            <person name="Atanasova L."/>
            <person name="Karlsson M."/>
            <person name="Huettel B."/>
            <person name="Barry K.W."/>
            <person name="Haridas S."/>
            <person name="Chen C."/>
            <person name="Bauer D."/>
            <person name="Andreopoulos W."/>
            <person name="Pangilinan J."/>
            <person name="LaButti K."/>
            <person name="Riley R."/>
            <person name="Lipzen A."/>
            <person name="Clum A."/>
            <person name="Drula E."/>
            <person name="Henrissat B."/>
            <person name="Kohler A."/>
            <person name="Grigoriev I.V."/>
            <person name="Martin F.M."/>
            <person name="Hacquard S."/>
        </authorList>
    </citation>
    <scope>NUCLEOTIDE SEQUENCE</scope>
    <source>
        <strain evidence="10">MPI-CAGE-CH-0243</strain>
    </source>
</reference>
<dbReference type="OrthoDB" id="10253869at2759"/>
<evidence type="ECO:0000256" key="6">
    <source>
        <dbReference type="ARBA" id="ARBA00023026"/>
    </source>
</evidence>
<dbReference type="GO" id="GO:0004419">
    <property type="term" value="F:hydroxymethylglutaryl-CoA lyase activity"/>
    <property type="evidence" value="ECO:0007669"/>
    <property type="project" value="UniProtKB-EC"/>
</dbReference>
<dbReference type="SUPFAM" id="SSF52096">
    <property type="entry name" value="ClpP/crotonase"/>
    <property type="match status" value="1"/>
</dbReference>